<dbReference type="RefSeq" id="WP_136006724.1">
    <property type="nucleotide sequence ID" value="NZ_SRYW01000019.1"/>
</dbReference>
<feature type="signal peptide" evidence="2">
    <location>
        <begin position="1"/>
        <end position="25"/>
    </location>
</feature>
<keyword evidence="2" id="KW-0732">Signal</keyword>
<dbReference type="PROSITE" id="PS51257">
    <property type="entry name" value="PROKAR_LIPOPROTEIN"/>
    <property type="match status" value="1"/>
</dbReference>
<evidence type="ECO:0000313" key="3">
    <source>
        <dbReference type="EMBL" id="TGY32105.1"/>
    </source>
</evidence>
<accession>A0A4S2CUL2</accession>
<evidence type="ECO:0000256" key="1">
    <source>
        <dbReference type="SAM" id="MobiDB-lite"/>
    </source>
</evidence>
<feature type="chain" id="PRO_5020286289" description="Lipoprotein" evidence="2">
    <location>
        <begin position="26"/>
        <end position="222"/>
    </location>
</feature>
<reference evidence="3 4" key="1">
    <citation type="submission" date="2019-04" db="EMBL/GenBank/DDBJ databases">
        <title>Microbes associate with the intestines of laboratory mice.</title>
        <authorList>
            <person name="Navarre W."/>
            <person name="Wong E."/>
            <person name="Huang K."/>
            <person name="Tropini C."/>
            <person name="Ng K."/>
            <person name="Yu B."/>
        </authorList>
    </citation>
    <scope>NUCLEOTIDE SEQUENCE [LARGE SCALE GENOMIC DNA]</scope>
    <source>
        <strain evidence="3 4">NM62_B4-13</strain>
    </source>
</reference>
<dbReference type="EMBL" id="SRYW01000019">
    <property type="protein sequence ID" value="TGY32105.1"/>
    <property type="molecule type" value="Genomic_DNA"/>
</dbReference>
<organism evidence="3 4">
    <name type="scientific">Stenotrophomonas maltophilia</name>
    <name type="common">Pseudomonas maltophilia</name>
    <name type="synonym">Xanthomonas maltophilia</name>
    <dbReference type="NCBI Taxonomy" id="40324"/>
    <lineage>
        <taxon>Bacteria</taxon>
        <taxon>Pseudomonadati</taxon>
        <taxon>Pseudomonadota</taxon>
        <taxon>Gammaproteobacteria</taxon>
        <taxon>Lysobacterales</taxon>
        <taxon>Lysobacteraceae</taxon>
        <taxon>Stenotrophomonas</taxon>
        <taxon>Stenotrophomonas maltophilia group</taxon>
    </lineage>
</organism>
<name>A0A4S2CUL2_STEMA</name>
<dbReference type="Gene3D" id="3.40.1420.10">
    <property type="entry name" value="Inhibitor of vertebrate lysozyme"/>
    <property type="match status" value="1"/>
</dbReference>
<gene>
    <name evidence="3" type="ORF">E5352_17100</name>
</gene>
<comment type="caution">
    <text evidence="3">The sequence shown here is derived from an EMBL/GenBank/DDBJ whole genome shotgun (WGS) entry which is preliminary data.</text>
</comment>
<proteinExistence type="predicted"/>
<evidence type="ECO:0008006" key="5">
    <source>
        <dbReference type="Google" id="ProtNLM"/>
    </source>
</evidence>
<dbReference type="SUPFAM" id="SSF89872">
    <property type="entry name" value="Inhibitor of vertebrate lysozyme, Ivy"/>
    <property type="match status" value="1"/>
</dbReference>
<protein>
    <recommendedName>
        <fullName evidence="5">Lipoprotein</fullName>
    </recommendedName>
</protein>
<evidence type="ECO:0000313" key="4">
    <source>
        <dbReference type="Proteomes" id="UP000306631"/>
    </source>
</evidence>
<evidence type="ECO:0000256" key="2">
    <source>
        <dbReference type="SAM" id="SignalP"/>
    </source>
</evidence>
<dbReference type="AlphaFoldDB" id="A0A4S2CUL2"/>
<dbReference type="InterPro" id="IPR036501">
    <property type="entry name" value="Inhibitor_vert_lysozyme_sf"/>
</dbReference>
<feature type="compositionally biased region" description="Low complexity" evidence="1">
    <location>
        <begin position="24"/>
        <end position="44"/>
    </location>
</feature>
<dbReference type="Proteomes" id="UP000306631">
    <property type="component" value="Unassembled WGS sequence"/>
</dbReference>
<dbReference type="OrthoDB" id="6050235at2"/>
<sequence>MKMRFMSVSLMVAVLAACGQTPETADATAPASAPAAEATPVASTLAEDDNDIEKGVDPSVWDNEGEPADVTPGDDITCADAPLATYFFTLVGGNTVDDCGRTDPRVLAAFDALMKDAAPAESTDPAVPPLRERLLSGPSAPGRPLQVQDQTWWYYSACQAHQCSTTALDMLYAPTQAKLVGRLVTGCKVRWLGDPSGAQRALIETTHPLDEASLQGEDGSCS</sequence>
<feature type="region of interest" description="Disordered" evidence="1">
    <location>
        <begin position="24"/>
        <end position="71"/>
    </location>
</feature>